<feature type="region of interest" description="Disordered" evidence="1">
    <location>
        <begin position="1"/>
        <end position="66"/>
    </location>
</feature>
<feature type="region of interest" description="Disordered" evidence="1">
    <location>
        <begin position="715"/>
        <end position="743"/>
    </location>
</feature>
<dbReference type="PANTHER" id="PTHR11324">
    <property type="entry name" value="IL16-RELATED"/>
    <property type="match status" value="1"/>
</dbReference>
<dbReference type="Proteomes" id="UP000075880">
    <property type="component" value="Unassembled WGS sequence"/>
</dbReference>
<feature type="region of interest" description="Disordered" evidence="1">
    <location>
        <begin position="248"/>
        <end position="272"/>
    </location>
</feature>
<dbReference type="AlphaFoldDB" id="A0AAG5DG82"/>
<dbReference type="Pfam" id="PF00595">
    <property type="entry name" value="PDZ"/>
    <property type="match status" value="1"/>
</dbReference>
<feature type="compositionally biased region" description="Basic and acidic residues" evidence="1">
    <location>
        <begin position="715"/>
        <end position="742"/>
    </location>
</feature>
<dbReference type="CDD" id="cd06759">
    <property type="entry name" value="PDZ3_PDZD2-PDZ1_hPro-IL-16-like"/>
    <property type="match status" value="1"/>
</dbReference>
<dbReference type="Gene3D" id="2.30.42.10">
    <property type="match status" value="2"/>
</dbReference>
<keyword evidence="4" id="KW-1185">Reference proteome</keyword>
<evidence type="ECO:0000313" key="4">
    <source>
        <dbReference type="Proteomes" id="UP000075880"/>
    </source>
</evidence>
<feature type="region of interest" description="Disordered" evidence="1">
    <location>
        <begin position="493"/>
        <end position="566"/>
    </location>
</feature>
<dbReference type="InterPro" id="IPR001478">
    <property type="entry name" value="PDZ"/>
</dbReference>
<feature type="compositionally biased region" description="Basic and acidic residues" evidence="1">
    <location>
        <begin position="967"/>
        <end position="976"/>
    </location>
</feature>
<reference evidence="3" key="1">
    <citation type="submission" date="2024-04" db="UniProtKB">
        <authorList>
            <consortium name="EnsemblMetazoa"/>
        </authorList>
    </citation>
    <scope>IDENTIFICATION</scope>
    <source>
        <strain evidence="3">EBRO</strain>
    </source>
</reference>
<dbReference type="PANTHER" id="PTHR11324:SF16">
    <property type="entry name" value="PDZ DOMAIN-CONTAINING PROTEIN 2"/>
    <property type="match status" value="1"/>
</dbReference>
<dbReference type="SUPFAM" id="SSF50156">
    <property type="entry name" value="PDZ domain-like"/>
    <property type="match status" value="2"/>
</dbReference>
<name>A0AAG5DG82_ANOAO</name>
<feature type="compositionally biased region" description="Low complexity" evidence="1">
    <location>
        <begin position="102"/>
        <end position="162"/>
    </location>
</feature>
<evidence type="ECO:0000259" key="2">
    <source>
        <dbReference type="PROSITE" id="PS50106"/>
    </source>
</evidence>
<proteinExistence type="predicted"/>
<protein>
    <recommendedName>
        <fullName evidence="2">PDZ domain-containing protein</fullName>
    </recommendedName>
</protein>
<feature type="compositionally biased region" description="Polar residues" evidence="1">
    <location>
        <begin position="977"/>
        <end position="986"/>
    </location>
</feature>
<evidence type="ECO:0000313" key="3">
    <source>
        <dbReference type="EnsemblMetazoa" id="ENSAATROPP010202"/>
    </source>
</evidence>
<feature type="region of interest" description="Disordered" evidence="1">
    <location>
        <begin position="98"/>
        <end position="178"/>
    </location>
</feature>
<organism evidence="3 4">
    <name type="scientific">Anopheles atroparvus</name>
    <name type="common">European mosquito</name>
    <dbReference type="NCBI Taxonomy" id="41427"/>
    <lineage>
        <taxon>Eukaryota</taxon>
        <taxon>Metazoa</taxon>
        <taxon>Ecdysozoa</taxon>
        <taxon>Arthropoda</taxon>
        <taxon>Hexapoda</taxon>
        <taxon>Insecta</taxon>
        <taxon>Pterygota</taxon>
        <taxon>Neoptera</taxon>
        <taxon>Endopterygota</taxon>
        <taxon>Diptera</taxon>
        <taxon>Nematocera</taxon>
        <taxon>Culicoidea</taxon>
        <taxon>Culicidae</taxon>
        <taxon>Anophelinae</taxon>
        <taxon>Anopheles</taxon>
    </lineage>
</organism>
<accession>A0AAG5DG82</accession>
<dbReference type="CDD" id="cd00136">
    <property type="entry name" value="PDZ_canonical"/>
    <property type="match status" value="1"/>
</dbReference>
<dbReference type="InterPro" id="IPR036034">
    <property type="entry name" value="PDZ_sf"/>
</dbReference>
<evidence type="ECO:0000256" key="1">
    <source>
        <dbReference type="SAM" id="MobiDB-lite"/>
    </source>
</evidence>
<feature type="domain" description="PDZ" evidence="2">
    <location>
        <begin position="1156"/>
        <end position="1230"/>
    </location>
</feature>
<dbReference type="SMART" id="SM00228">
    <property type="entry name" value="PDZ"/>
    <property type="match status" value="2"/>
</dbReference>
<feature type="compositionally biased region" description="Polar residues" evidence="1">
    <location>
        <begin position="506"/>
        <end position="518"/>
    </location>
</feature>
<feature type="domain" description="PDZ" evidence="2">
    <location>
        <begin position="822"/>
        <end position="909"/>
    </location>
</feature>
<feature type="region of interest" description="Disordered" evidence="1">
    <location>
        <begin position="931"/>
        <end position="986"/>
    </location>
</feature>
<dbReference type="PROSITE" id="PS50106">
    <property type="entry name" value="PDZ"/>
    <property type="match status" value="2"/>
</dbReference>
<dbReference type="EnsemblMetazoa" id="ENSAATROPT011289">
    <property type="protein sequence ID" value="ENSAATROPP010202"/>
    <property type="gene ID" value="ENSAATROPG009190"/>
</dbReference>
<sequence length="1258" mass="133933">MRWFKRSTESPKLLSLSPLRHSESGNVFGNEPGTTAHRRQQQQDDPDDRLLGTLRRRSAGDGGAGVHGRLGINLAAGASAGHLVDGCGRIAGGSVPPAGLANSPSSSSNSSSGSAGSSSSGSSPSTTNSSNSSSTSTGTTSSPFSYTSDSHGSTGSSTSNGSPHKFFQSGTATTPRKSRIDLSPVNWAKRTGSSSINCYSIEEGRVIERPKGRYVSPIRIKHKQQAIANANGGTIGAATPVTRRILQQRTGSDKKDPPADEPTDVTTTTTTTTTVSVSSTSLYKQLSRSIGNIVDTIECRSSPSLGHRSIPYREKKNPLGSTRLSCYQPISLEQGCSGDPAETVGRPANVSALGGYATLHRAPKAPLRHSLYKSVDDLIFLNSVADSDPRTPANPDVLTGGVTQLASSLETQDAADRVVEERDEAVEHAVWSCGAFQVEADSAIEANVGTKTTQKKLEFVRHQTAPLQLQRLGSPKQTSTVTDLQQGILTTTTTTKAEGGSHHNHNQSPIATPDTSRTSGGGKAKGPTARRRLSSSSAVSLAVDRDADLLPESTRKAPNRTELPKNDDQLRAMAMDPGDHDETYGFAQMRSTLGPIETAYRLRLEALKQETNAAGGLPMAATFKTPKKKDNFTNKIRAMSDRTQKLFSRIYSTNVSAQKGSGAEGTTAAYLSATKSLKKSSSKLSEASRRSVSYGALPGLADFHTNVATKDYEHIEQPHQLDNRREEREELKQQDTGKHTNALDDVDVELVLVTGSTGGANGAGGGGNTDAEDGDSGILVNESGASSILETDDVFHDGLTIPTVPSKVVNGFVDSTEFKLVTIRLDDAPPDASCDGTMEDSAGLGIIVSPIATVDGEVSNRYKVAHVLPGGLVYREGSIQPNDEIVNILGKRLRGLSMRQVQDLLNSCGARGRSGGRTSIDLVICRSRANGTDHECEGQQPPSRPPSTTSRRLFRNSRKVSLDSYLEDERGRDHSGSETGSEQDSNYASIAIKIDGNKYNTLGTPRRSKQPLSMICKQQQQQQQQPPSLTSTLVAACEGISGTEVDSQPPSLDCAKRRSFTKNVPSQSGGSKHVVRRSLVGKQSTGGLQDRDHHHQLTTTKSTMNLCDDEKLELHASTSDDAETSSGTGSIELDKSMSNFCTLPRRPKSSLCSFHTVAFEKGPGKKSLGFTIVGGRDSPRGALGIFIKSILPAGQAAEDGRLRAGDEVLAVNGQVCHDLTHLEAVKLFKSIKTGEIVLQLCRRNKSAHRSMDIDANAC</sequence>